<dbReference type="InterPro" id="IPR016163">
    <property type="entry name" value="Ald_DH_C"/>
</dbReference>
<keyword evidence="3" id="KW-1185">Reference proteome</keyword>
<reference evidence="2 3" key="1">
    <citation type="submission" date="2017-03" db="EMBL/GenBank/DDBJ databases">
        <title>Genomes of endolithic fungi from Antarctica.</title>
        <authorList>
            <person name="Coleine C."/>
            <person name="Masonjones S."/>
            <person name="Stajich J.E."/>
        </authorList>
    </citation>
    <scope>NUCLEOTIDE SEQUENCE [LARGE SCALE GENOMIC DNA]</scope>
    <source>
        <strain evidence="2 3">CCFEE 6315</strain>
    </source>
</reference>
<dbReference type="GO" id="GO:0016620">
    <property type="term" value="F:oxidoreductase activity, acting on the aldehyde or oxo group of donors, NAD or NADP as acceptor"/>
    <property type="evidence" value="ECO:0007669"/>
    <property type="project" value="InterPro"/>
</dbReference>
<dbReference type="AlphaFoldDB" id="A0A4U0TQN2"/>
<dbReference type="PANTHER" id="PTHR43111">
    <property type="entry name" value="ALDEHYDE DEHYDROGENASE B-RELATED"/>
    <property type="match status" value="1"/>
</dbReference>
<evidence type="ECO:0000313" key="2">
    <source>
        <dbReference type="EMBL" id="TKA24206.1"/>
    </source>
</evidence>
<comment type="caution">
    <text evidence="2">The sequence shown here is derived from an EMBL/GenBank/DDBJ whole genome shotgun (WGS) entry which is preliminary data.</text>
</comment>
<dbReference type="InterPro" id="IPR016161">
    <property type="entry name" value="Ald_DH/histidinol_DH"/>
</dbReference>
<dbReference type="Gene3D" id="3.40.309.10">
    <property type="entry name" value="Aldehyde Dehydrogenase, Chain A, domain 2"/>
    <property type="match status" value="1"/>
</dbReference>
<dbReference type="PANTHER" id="PTHR43111:SF1">
    <property type="entry name" value="ALDEHYDE DEHYDROGENASE B-RELATED"/>
    <property type="match status" value="1"/>
</dbReference>
<dbReference type="SUPFAM" id="SSF53720">
    <property type="entry name" value="ALDH-like"/>
    <property type="match status" value="1"/>
</dbReference>
<accession>A0A4U0TQN2</accession>
<evidence type="ECO:0008006" key="4">
    <source>
        <dbReference type="Google" id="ProtNLM"/>
    </source>
</evidence>
<evidence type="ECO:0000313" key="3">
    <source>
        <dbReference type="Proteomes" id="UP000308549"/>
    </source>
</evidence>
<proteinExistence type="predicted"/>
<evidence type="ECO:0000256" key="1">
    <source>
        <dbReference type="SAM" id="Phobius"/>
    </source>
</evidence>
<dbReference type="Gene3D" id="3.40.605.10">
    <property type="entry name" value="Aldehyde Dehydrogenase, Chain A, domain 1"/>
    <property type="match status" value="1"/>
</dbReference>
<organism evidence="2 3">
    <name type="scientific">Salinomyces thailandicus</name>
    <dbReference type="NCBI Taxonomy" id="706561"/>
    <lineage>
        <taxon>Eukaryota</taxon>
        <taxon>Fungi</taxon>
        <taxon>Dikarya</taxon>
        <taxon>Ascomycota</taxon>
        <taxon>Pezizomycotina</taxon>
        <taxon>Dothideomycetes</taxon>
        <taxon>Dothideomycetidae</taxon>
        <taxon>Mycosphaerellales</taxon>
        <taxon>Teratosphaeriaceae</taxon>
        <taxon>Salinomyces</taxon>
    </lineage>
</organism>
<dbReference type="OrthoDB" id="5596991at2759"/>
<keyword evidence="1" id="KW-0812">Transmembrane</keyword>
<sequence length="485" mass="52610">MDDTFSQIRAAAIDGRAINIFYRQKQLEQLCNALIKRSPEIREAIAADYGHSPTEIAVELHSALQSVKRDYESLRPDEEHKREYLIAAGKDARSVKKLAGIVYVQPCTHTLFYSVIVPLSAAIAAGNCVIVLLENNLRNVSAVLRQVLTSALDRDTFAIAENPVEDPALLHSAFVVNQLGSDRWPRSNILASPMQSRTVAVVDRTANIQVAAHELVAARFSFSGTSPYAPDYIFVNEFVKRDFLQAVVGECAKLSGGLATNGSDEKALEVSKVDNRVTALRNSDPNARVVLQEKRMAVVDLIARDRSVLAKKSEAPVMVVHAIRSLDHVIDLVGGTAEEPALAAFHFSNPASGKYLSQFIDARVSFVNHVSREILVGPAFPAGHGIDPEVRYPGDLFALQRPAFINASTSSVLIGDALSSSSNATASKLCAEATAPLAAMKRSPGGGVGFFEQGFLMNAGLLLTTTISVTSISIYWLTRQRRALW</sequence>
<name>A0A4U0TQN2_9PEZI</name>
<dbReference type="InterPro" id="IPR016162">
    <property type="entry name" value="Ald_DH_N"/>
</dbReference>
<keyword evidence="1" id="KW-1133">Transmembrane helix</keyword>
<protein>
    <recommendedName>
        <fullName evidence="4">Aldehyde dehydrogenase domain-containing protein</fullName>
    </recommendedName>
</protein>
<gene>
    <name evidence="2" type="ORF">B0A50_05970</name>
</gene>
<keyword evidence="1" id="KW-0472">Membrane</keyword>
<dbReference type="Proteomes" id="UP000308549">
    <property type="component" value="Unassembled WGS sequence"/>
</dbReference>
<dbReference type="EMBL" id="NAJL01000046">
    <property type="protein sequence ID" value="TKA24206.1"/>
    <property type="molecule type" value="Genomic_DNA"/>
</dbReference>
<feature type="transmembrane region" description="Helical" evidence="1">
    <location>
        <begin position="455"/>
        <end position="477"/>
    </location>
</feature>